<reference evidence="2" key="2">
    <citation type="submission" date="2015-08" db="UniProtKB">
        <authorList>
            <consortium name="WormBaseParasite"/>
        </authorList>
    </citation>
    <scope>IDENTIFICATION</scope>
</reference>
<protein>
    <submittedName>
        <fullName evidence="2">ORFan</fullName>
    </submittedName>
</protein>
<dbReference type="Proteomes" id="UP000035680">
    <property type="component" value="Unassembled WGS sequence"/>
</dbReference>
<evidence type="ECO:0000313" key="1">
    <source>
        <dbReference type="Proteomes" id="UP000035680"/>
    </source>
</evidence>
<name>A0A0K0G5K6_STRVS</name>
<dbReference type="WBParaSite" id="SVE_2002400.1">
    <property type="protein sequence ID" value="SVE_2002400.1"/>
    <property type="gene ID" value="SVE_2002400"/>
</dbReference>
<evidence type="ECO:0000313" key="2">
    <source>
        <dbReference type="WBParaSite" id="SVE_2002400.1"/>
    </source>
</evidence>
<organism evidence="1 2">
    <name type="scientific">Strongyloides venezuelensis</name>
    <name type="common">Threadworm</name>
    <dbReference type="NCBI Taxonomy" id="75913"/>
    <lineage>
        <taxon>Eukaryota</taxon>
        <taxon>Metazoa</taxon>
        <taxon>Ecdysozoa</taxon>
        <taxon>Nematoda</taxon>
        <taxon>Chromadorea</taxon>
        <taxon>Rhabditida</taxon>
        <taxon>Tylenchina</taxon>
        <taxon>Panagrolaimomorpha</taxon>
        <taxon>Strongyloidoidea</taxon>
        <taxon>Strongyloididae</taxon>
        <taxon>Strongyloides</taxon>
    </lineage>
</organism>
<dbReference type="AlphaFoldDB" id="A0A0K0G5K6"/>
<reference evidence="1" key="1">
    <citation type="submission" date="2014-07" db="EMBL/GenBank/DDBJ databases">
        <authorList>
            <person name="Martin A.A"/>
            <person name="De Silva N."/>
        </authorList>
    </citation>
    <scope>NUCLEOTIDE SEQUENCE</scope>
</reference>
<keyword evidence="1" id="KW-1185">Reference proteome</keyword>
<sequence length="186" mass="21894">MQQKNIKILNINHVVSLTTQIVQIITDLTPLQIYEGIINECILMKKYGNINSVINENFFALQRTQDTLSKKGRYLLNGSQTLTVTRAFYEYLIKININNYENGVKIKFKQIINLCKVLLNVTYLCIKFNMDINECSRLHRKVHNELIMENNNWIYDLSVMNCDENEQLEDSMEEEIKELSFIMSEE</sequence>
<accession>A0A0K0G5K6</accession>
<proteinExistence type="predicted"/>